<evidence type="ECO:0000256" key="1">
    <source>
        <dbReference type="SAM" id="MobiDB-lite"/>
    </source>
</evidence>
<keyword evidence="3" id="KW-1185">Reference proteome</keyword>
<comment type="caution">
    <text evidence="2">The sequence shown here is derived from an EMBL/GenBank/DDBJ whole genome shotgun (WGS) entry which is preliminary data.</text>
</comment>
<name>A0ABP9GDX3_9ACTN</name>
<gene>
    <name evidence="2" type="ORF">GCM10023224_15330</name>
</gene>
<dbReference type="Proteomes" id="UP001499993">
    <property type="component" value="Unassembled WGS sequence"/>
</dbReference>
<sequence>MYDMLLVLTGAAISLVTSVVVTWAQGRQVRKGENRVAARESTRQLTGLFIAERQGAAESDGAEPTPALAEAEMMSVAISDRRTRERMRAIIRLLRELWLPELQELSGAKPAVMRPLLCDHALEVLGAHFRNERLPAVPQNVQKMLDVEDEALSIHAGGAPRSVASAVKTADKTAGPGPSGSAASSGGGSGKGSPSTAKGSAPAAKDASPAASEGEAPAPRGRIRRKQSAEEEPAKQARRSKTGKGADAGDDAHSAFWNDEA</sequence>
<evidence type="ECO:0000313" key="3">
    <source>
        <dbReference type="Proteomes" id="UP001499993"/>
    </source>
</evidence>
<evidence type="ECO:0000313" key="2">
    <source>
        <dbReference type="EMBL" id="GAA4935524.1"/>
    </source>
</evidence>
<feature type="compositionally biased region" description="Low complexity" evidence="1">
    <location>
        <begin position="172"/>
        <end position="184"/>
    </location>
</feature>
<feature type="region of interest" description="Disordered" evidence="1">
    <location>
        <begin position="159"/>
        <end position="261"/>
    </location>
</feature>
<accession>A0ABP9GDX3</accession>
<reference evidence="3" key="1">
    <citation type="journal article" date="2019" name="Int. J. Syst. Evol. Microbiol.">
        <title>The Global Catalogue of Microorganisms (GCM) 10K type strain sequencing project: providing services to taxonomists for standard genome sequencing and annotation.</title>
        <authorList>
            <consortium name="The Broad Institute Genomics Platform"/>
            <consortium name="The Broad Institute Genome Sequencing Center for Infectious Disease"/>
            <person name="Wu L."/>
            <person name="Ma J."/>
        </authorList>
    </citation>
    <scope>NUCLEOTIDE SEQUENCE [LARGE SCALE GENOMIC DNA]</scope>
    <source>
        <strain evidence="3">JCM 18123</strain>
    </source>
</reference>
<proteinExistence type="predicted"/>
<protein>
    <submittedName>
        <fullName evidence="2">Uncharacterized protein</fullName>
    </submittedName>
</protein>
<organism evidence="2 3">
    <name type="scientific">Streptomonospora halophila</name>
    <dbReference type="NCBI Taxonomy" id="427369"/>
    <lineage>
        <taxon>Bacteria</taxon>
        <taxon>Bacillati</taxon>
        <taxon>Actinomycetota</taxon>
        <taxon>Actinomycetes</taxon>
        <taxon>Streptosporangiales</taxon>
        <taxon>Nocardiopsidaceae</taxon>
        <taxon>Streptomonospora</taxon>
    </lineage>
</organism>
<feature type="compositionally biased region" description="Low complexity" evidence="1">
    <location>
        <begin position="192"/>
        <end position="219"/>
    </location>
</feature>
<dbReference type="EMBL" id="BAABIK010000006">
    <property type="protein sequence ID" value="GAA4935524.1"/>
    <property type="molecule type" value="Genomic_DNA"/>
</dbReference>